<keyword evidence="4" id="KW-1185">Reference proteome</keyword>
<keyword evidence="2" id="KW-0812">Transmembrane</keyword>
<dbReference type="AlphaFoldDB" id="A0A8H2MGM4"/>
<feature type="transmembrane region" description="Helical" evidence="2">
    <location>
        <begin position="60"/>
        <end position="83"/>
    </location>
</feature>
<dbReference type="InterPro" id="IPR018723">
    <property type="entry name" value="DUF2254_membrane"/>
</dbReference>
<keyword evidence="2" id="KW-0472">Membrane</keyword>
<evidence type="ECO:0000313" key="3">
    <source>
        <dbReference type="EMBL" id="VFB17285.1"/>
    </source>
</evidence>
<proteinExistence type="predicted"/>
<name>A0A8H2MGM4_9FIRM</name>
<feature type="transmembrane region" description="Helical" evidence="2">
    <location>
        <begin position="104"/>
        <end position="128"/>
    </location>
</feature>
<comment type="caution">
    <text evidence="3">The sequence shown here is derived from an EMBL/GenBank/DDBJ whole genome shotgun (WGS) entry which is preliminary data.</text>
</comment>
<dbReference type="EMBL" id="CAACYI010000001">
    <property type="protein sequence ID" value="VFB17285.1"/>
    <property type="molecule type" value="Genomic_DNA"/>
</dbReference>
<sequence length="437" mass="50190">MKAKITLWYNNHRNGINTSKFTFLSFVLLVIVWLVDIRYPDLNKSIPEFFLLTKDVSKSFLSNLSGVFLTVTTFTLTTILTVLTTYASNFTPRVVQKFIDKPHVLSLIGVFVGGFFYTVLSLLIIQDVAEDQKLLAGTLGIIYAILSMVYFMKFVHKVLYSIKGVNVIQDVYEEAEKLIQEESDLRKESTRYLEEEIQSGFPIYSLETGYFYDLNEDDLLKVLTKYPCELVTKVKIGEYVLKDMEIAEIHSKKGKNLPQGQDRKDWLDAIAKTFLLNPAKNDQADYHHEITNLVEIALRAISPGINDPNTAINCIGKICNLLGQLFSTKNNFILLKSQDDANVVYVAYSVEEELYLTFYQLIHYGKEDPSIAKTILEGILHMYIQADGEVKTSIASYYHDCYQVFYDSLTSKRDREKIQDLYQDFKKQEEKPRNSPS</sequence>
<feature type="coiled-coil region" evidence="1">
    <location>
        <begin position="168"/>
        <end position="195"/>
    </location>
</feature>
<accession>A0A8H2MGM4</accession>
<evidence type="ECO:0000313" key="4">
    <source>
        <dbReference type="Proteomes" id="UP000377798"/>
    </source>
</evidence>
<protein>
    <submittedName>
        <fullName evidence="3">Predicted membrane protein (DUF2254)</fullName>
    </submittedName>
</protein>
<keyword evidence="2" id="KW-1133">Transmembrane helix</keyword>
<dbReference type="RefSeq" id="WP_131749861.1">
    <property type="nucleotide sequence ID" value="NZ_CAACYI010000001.1"/>
</dbReference>
<dbReference type="Proteomes" id="UP000377798">
    <property type="component" value="Unassembled WGS sequence"/>
</dbReference>
<gene>
    <name evidence="3" type="ORF">NCTC13150_01872</name>
</gene>
<feature type="transmembrane region" description="Helical" evidence="2">
    <location>
        <begin position="134"/>
        <end position="152"/>
    </location>
</feature>
<dbReference type="Pfam" id="PF10011">
    <property type="entry name" value="DUF2254"/>
    <property type="match status" value="1"/>
</dbReference>
<feature type="transmembrane region" description="Helical" evidence="2">
    <location>
        <begin position="21"/>
        <end position="40"/>
    </location>
</feature>
<reference evidence="3 4" key="1">
    <citation type="submission" date="2019-02" db="EMBL/GenBank/DDBJ databases">
        <authorList>
            <consortium name="Pathogen Informatics"/>
        </authorList>
    </citation>
    <scope>NUCLEOTIDE SEQUENCE [LARGE SCALE GENOMIC DNA]</scope>
    <source>
        <strain evidence="3 4">3012STDY7089603</strain>
    </source>
</reference>
<evidence type="ECO:0000256" key="2">
    <source>
        <dbReference type="SAM" id="Phobius"/>
    </source>
</evidence>
<keyword evidence="1" id="KW-0175">Coiled coil</keyword>
<organism evidence="3 4">
    <name type="scientific">Urinicoccus massiliensis</name>
    <dbReference type="NCBI Taxonomy" id="1723382"/>
    <lineage>
        <taxon>Bacteria</taxon>
        <taxon>Bacillati</taxon>
        <taxon>Bacillota</taxon>
        <taxon>Tissierellia</taxon>
        <taxon>Tissierellales</taxon>
        <taxon>Peptoniphilaceae</taxon>
        <taxon>Urinicoccus</taxon>
    </lineage>
</organism>
<evidence type="ECO:0000256" key="1">
    <source>
        <dbReference type="SAM" id="Coils"/>
    </source>
</evidence>